<comment type="caution">
    <text evidence="1">The sequence shown here is derived from an EMBL/GenBank/DDBJ whole genome shotgun (WGS) entry which is preliminary data.</text>
</comment>
<evidence type="ECO:0000313" key="2">
    <source>
        <dbReference type="Proteomes" id="UP000440578"/>
    </source>
</evidence>
<accession>A0A6A4WA76</accession>
<reference evidence="1 2" key="1">
    <citation type="submission" date="2019-07" db="EMBL/GenBank/DDBJ databases">
        <title>Draft genome assembly of a fouling barnacle, Amphibalanus amphitrite (Darwin, 1854): The first reference genome for Thecostraca.</title>
        <authorList>
            <person name="Kim W."/>
        </authorList>
    </citation>
    <scope>NUCLEOTIDE SEQUENCE [LARGE SCALE GENOMIC DNA]</scope>
    <source>
        <strain evidence="1">SNU_AA5</strain>
        <tissue evidence="1">Soma without cirri and trophi</tissue>
    </source>
</reference>
<dbReference type="EMBL" id="VIIS01000944">
    <property type="protein sequence ID" value="KAF0303445.1"/>
    <property type="molecule type" value="Genomic_DNA"/>
</dbReference>
<proteinExistence type="predicted"/>
<dbReference type="Proteomes" id="UP000440578">
    <property type="component" value="Unassembled WGS sequence"/>
</dbReference>
<name>A0A6A4WA76_AMPAM</name>
<sequence>MRVALSTRRATLLQTGQDHGEHVRQYASRLKGLANVCKWTKSGPCSAEGCTGSAQIDYTDDIVKLVLLNGIADEDIRKNVLGTTDIDSRSLADTVTLIDGIVVC</sequence>
<protein>
    <submittedName>
        <fullName evidence="1">Uncharacterized protein</fullName>
    </submittedName>
</protein>
<evidence type="ECO:0000313" key="1">
    <source>
        <dbReference type="EMBL" id="KAF0303445.1"/>
    </source>
</evidence>
<dbReference type="AlphaFoldDB" id="A0A6A4WA76"/>
<organism evidence="1 2">
    <name type="scientific">Amphibalanus amphitrite</name>
    <name type="common">Striped barnacle</name>
    <name type="synonym">Balanus amphitrite</name>
    <dbReference type="NCBI Taxonomy" id="1232801"/>
    <lineage>
        <taxon>Eukaryota</taxon>
        <taxon>Metazoa</taxon>
        <taxon>Ecdysozoa</taxon>
        <taxon>Arthropoda</taxon>
        <taxon>Crustacea</taxon>
        <taxon>Multicrustacea</taxon>
        <taxon>Cirripedia</taxon>
        <taxon>Thoracica</taxon>
        <taxon>Thoracicalcarea</taxon>
        <taxon>Balanomorpha</taxon>
        <taxon>Balanoidea</taxon>
        <taxon>Balanidae</taxon>
        <taxon>Amphibalaninae</taxon>
        <taxon>Amphibalanus</taxon>
    </lineage>
</organism>
<gene>
    <name evidence="1" type="ORF">FJT64_024562</name>
</gene>
<keyword evidence="2" id="KW-1185">Reference proteome</keyword>